<dbReference type="RefSeq" id="WP_091064331.1">
    <property type="nucleotide sequence ID" value="NZ_FMDM01000007.1"/>
</dbReference>
<evidence type="ECO:0000256" key="1">
    <source>
        <dbReference type="SAM" id="MobiDB-lite"/>
    </source>
</evidence>
<dbReference type="EMBL" id="FMDM01000007">
    <property type="protein sequence ID" value="SCG61107.1"/>
    <property type="molecule type" value="Genomic_DNA"/>
</dbReference>
<protein>
    <recommendedName>
        <fullName evidence="5">DUF4350 domain-containing protein</fullName>
    </recommendedName>
</protein>
<dbReference type="STRING" id="745366.GA0070213_10717"/>
<evidence type="ECO:0000256" key="2">
    <source>
        <dbReference type="SAM" id="Phobius"/>
    </source>
</evidence>
<feature type="region of interest" description="Disordered" evidence="1">
    <location>
        <begin position="36"/>
        <end position="56"/>
    </location>
</feature>
<dbReference type="AlphaFoldDB" id="A0A1C5IRV9"/>
<keyword evidence="2" id="KW-0472">Membrane</keyword>
<accession>A0A1C5IRV9</accession>
<feature type="transmembrane region" description="Helical" evidence="2">
    <location>
        <begin position="327"/>
        <end position="348"/>
    </location>
</feature>
<keyword evidence="2" id="KW-1133">Transmembrane helix</keyword>
<reference evidence="4" key="1">
    <citation type="submission" date="2016-06" db="EMBL/GenBank/DDBJ databases">
        <authorList>
            <person name="Varghese N."/>
            <person name="Submissions Spin"/>
        </authorList>
    </citation>
    <scope>NUCLEOTIDE SEQUENCE [LARGE SCALE GENOMIC DNA]</scope>
    <source>
        <strain evidence="4">DSM 45647</strain>
    </source>
</reference>
<organism evidence="3 4">
    <name type="scientific">Micromonospora humi</name>
    <dbReference type="NCBI Taxonomy" id="745366"/>
    <lineage>
        <taxon>Bacteria</taxon>
        <taxon>Bacillati</taxon>
        <taxon>Actinomycetota</taxon>
        <taxon>Actinomycetes</taxon>
        <taxon>Micromonosporales</taxon>
        <taxon>Micromonosporaceae</taxon>
        <taxon>Micromonospora</taxon>
    </lineage>
</organism>
<evidence type="ECO:0000313" key="4">
    <source>
        <dbReference type="Proteomes" id="UP000199360"/>
    </source>
</evidence>
<sequence length="450" mass="48248">MRVRRELLRWSLLAVAAAVLVVFLVAQRQSVEVSYGRSPSSASLPAEGSAGELSDASVPSVEEMTARVAAEPVVRLPGAVARWDEGRVRAAAGPGGTRILVAPPGLDEAERRRVKDVENAEIRIVGTEVSGGVLAATPDDLPGWRAQFATADVTDQVLTLLAALRKQPSPPDRDDLRWREPTTAELAPVTAALRATGRWVAPGATLPRLPEKAVSEAFPGGAWFVVLPTQPYGTPLPGYGPALHRLAPDRPVVVMYGGWIEYHGPGASEFAEVAGASFYAQYGSRLSRYSYPQLNVLAAYLARVTDVRYAGLFDRPLPYRPFDPLRVALPALPWLFAGCVAGFVALSIRTVRGAGRRRPGEVGPGGTPARLAGLSALAVELSLLTDARSDPALVRGIGRLRSARYALDDGLPDKHVRRLLADAEAELDGVARDVRMPGYRPDVYLRGRLS</sequence>
<dbReference type="OrthoDB" id="3341722at2"/>
<evidence type="ECO:0000313" key="3">
    <source>
        <dbReference type="EMBL" id="SCG61107.1"/>
    </source>
</evidence>
<name>A0A1C5IRV9_9ACTN</name>
<keyword evidence="2" id="KW-0812">Transmembrane</keyword>
<keyword evidence="4" id="KW-1185">Reference proteome</keyword>
<evidence type="ECO:0008006" key="5">
    <source>
        <dbReference type="Google" id="ProtNLM"/>
    </source>
</evidence>
<proteinExistence type="predicted"/>
<dbReference type="Proteomes" id="UP000199360">
    <property type="component" value="Unassembled WGS sequence"/>
</dbReference>
<gene>
    <name evidence="3" type="ORF">GA0070213_10717</name>
</gene>